<dbReference type="PROSITE" id="PS50106">
    <property type="entry name" value="PDZ"/>
    <property type="match status" value="1"/>
</dbReference>
<evidence type="ECO:0000313" key="2">
    <source>
        <dbReference type="EnsemblMetazoa" id="ACOM036381-PA.1"/>
    </source>
</evidence>
<dbReference type="GO" id="GO:0019901">
    <property type="term" value="F:protein kinase binding"/>
    <property type="evidence" value="ECO:0007669"/>
    <property type="project" value="TreeGrafter"/>
</dbReference>
<dbReference type="SMART" id="SM00228">
    <property type="entry name" value="PDZ"/>
    <property type="match status" value="1"/>
</dbReference>
<dbReference type="GO" id="GO:0005912">
    <property type="term" value="C:adherens junction"/>
    <property type="evidence" value="ECO:0007669"/>
    <property type="project" value="TreeGrafter"/>
</dbReference>
<dbReference type="VEuPathDB" id="VectorBase:ACON2_030142"/>
<dbReference type="AlphaFoldDB" id="A0A8W7PSD6"/>
<name>A0A8W7PSD6_ANOCL</name>
<dbReference type="Pfam" id="PF00595">
    <property type="entry name" value="PDZ"/>
    <property type="match status" value="1"/>
</dbReference>
<dbReference type="GO" id="GO:0098968">
    <property type="term" value="P:neurotransmitter receptor transport postsynaptic membrane to endosome"/>
    <property type="evidence" value="ECO:0007669"/>
    <property type="project" value="TreeGrafter"/>
</dbReference>
<protein>
    <recommendedName>
        <fullName evidence="1">PDZ domain-containing protein</fullName>
    </recommendedName>
</protein>
<dbReference type="InterPro" id="IPR036034">
    <property type="entry name" value="PDZ_sf"/>
</dbReference>
<dbReference type="SUPFAM" id="SSF50156">
    <property type="entry name" value="PDZ domain-like"/>
    <property type="match status" value="1"/>
</dbReference>
<dbReference type="EnsemblMetazoa" id="ACOM036381-RA">
    <property type="protein sequence ID" value="ACOM036381-PA.1"/>
    <property type="gene ID" value="ACOM036381"/>
</dbReference>
<sequence>LPNGGAGGGVGGGALDMPNGNEITQKIILHTTLIRDQIGQGLGFSIAGGKGHAPFKDGSEGIYISRLTENGVAHKDGKIMVGDRVLAINGVDITNAHHDYAVQLLTDHQRFVRLVVQREVKGPLEPLHSPRSPVVGPNRPPVAAAGAYLPNRLGRSHKKLTKTKNGRNQCCKMSLSMSYKNLTETKSISASRAQL</sequence>
<accession>A0A8W7PSD6</accession>
<feature type="domain" description="PDZ" evidence="1">
    <location>
        <begin position="30"/>
        <end position="120"/>
    </location>
</feature>
<dbReference type="GO" id="GO:0045211">
    <property type="term" value="C:postsynaptic membrane"/>
    <property type="evidence" value="ECO:0007669"/>
    <property type="project" value="TreeGrafter"/>
</dbReference>
<dbReference type="Proteomes" id="UP000075882">
    <property type="component" value="Unassembled WGS sequence"/>
</dbReference>
<proteinExistence type="predicted"/>
<dbReference type="Gene3D" id="2.30.42.10">
    <property type="match status" value="1"/>
</dbReference>
<dbReference type="PANTHER" id="PTHR23119">
    <property type="entry name" value="DISCS LARGE"/>
    <property type="match status" value="1"/>
</dbReference>
<dbReference type="GO" id="GO:0098887">
    <property type="term" value="P:neurotransmitter receptor transport, endosome to postsynaptic membrane"/>
    <property type="evidence" value="ECO:0007669"/>
    <property type="project" value="TreeGrafter"/>
</dbReference>
<dbReference type="InterPro" id="IPR050614">
    <property type="entry name" value="Synaptic_Scaffolding_LAP-MAGUK"/>
</dbReference>
<dbReference type="InterPro" id="IPR001478">
    <property type="entry name" value="PDZ"/>
</dbReference>
<dbReference type="GO" id="GO:0014069">
    <property type="term" value="C:postsynaptic density"/>
    <property type="evidence" value="ECO:0007669"/>
    <property type="project" value="TreeGrafter"/>
</dbReference>
<dbReference type="GO" id="GO:0045197">
    <property type="term" value="P:establishment or maintenance of epithelial cell apical/basal polarity"/>
    <property type="evidence" value="ECO:0007669"/>
    <property type="project" value="TreeGrafter"/>
</dbReference>
<dbReference type="GO" id="GO:0043113">
    <property type="term" value="P:receptor clustering"/>
    <property type="evidence" value="ECO:0007669"/>
    <property type="project" value="TreeGrafter"/>
</dbReference>
<dbReference type="GO" id="GO:0098609">
    <property type="term" value="P:cell-cell adhesion"/>
    <property type="evidence" value="ECO:0007669"/>
    <property type="project" value="TreeGrafter"/>
</dbReference>
<evidence type="ECO:0000259" key="1">
    <source>
        <dbReference type="PROSITE" id="PS50106"/>
    </source>
</evidence>
<dbReference type="CDD" id="cd06703">
    <property type="entry name" value="PDZ2_Scribble-like"/>
    <property type="match status" value="1"/>
</dbReference>
<dbReference type="PANTHER" id="PTHR23119:SF44">
    <property type="entry name" value="PROTEIN LAP4"/>
    <property type="match status" value="1"/>
</dbReference>
<dbReference type="GO" id="GO:0016323">
    <property type="term" value="C:basolateral plasma membrane"/>
    <property type="evidence" value="ECO:0007669"/>
    <property type="project" value="TreeGrafter"/>
</dbReference>
<reference evidence="2" key="1">
    <citation type="submission" date="2022-08" db="UniProtKB">
        <authorList>
            <consortium name="EnsemblMetazoa"/>
        </authorList>
    </citation>
    <scope>IDENTIFICATION</scope>
</reference>
<dbReference type="FunFam" id="2.30.42.10:FF:000153">
    <property type="entry name" value="Scribbled, isoform T"/>
    <property type="match status" value="1"/>
</dbReference>
<organism evidence="2">
    <name type="scientific">Anopheles coluzzii</name>
    <name type="common">African malaria mosquito</name>
    <dbReference type="NCBI Taxonomy" id="1518534"/>
    <lineage>
        <taxon>Eukaryota</taxon>
        <taxon>Metazoa</taxon>
        <taxon>Ecdysozoa</taxon>
        <taxon>Arthropoda</taxon>
        <taxon>Hexapoda</taxon>
        <taxon>Insecta</taxon>
        <taxon>Pterygota</taxon>
        <taxon>Neoptera</taxon>
        <taxon>Endopterygota</taxon>
        <taxon>Diptera</taxon>
        <taxon>Nematocera</taxon>
        <taxon>Culicoidea</taxon>
        <taxon>Culicidae</taxon>
        <taxon>Anophelinae</taxon>
        <taxon>Anopheles</taxon>
    </lineage>
</organism>